<keyword evidence="1" id="KW-0596">Phosphopantetheine</keyword>
<sequence length="323" mass="36757">MITHIADILEVNVQKFPDKNCFIEFNGKSITYSKFDKTSKALASYIIKRNIYKAPVLVILPKCIDALISFFGIARSGNFYTIIDEKTPTQRIKKIIEVLQPKLLITAKDLNINLNLPTIYIDKFQNSDIDELALKRIKDNHIDTDLLYVFFTSGSTGTPKGVSITHKSVIDYIFWVYETFGFDEHHILANQAPLSFDVSVADILLTIKANSTLHLIPDSFFAFPAKIIEYFATNKINTIFTGPSTLAYFANEKLLNKIKRLQLNKVFFGGEIMSTKHLNTWRKCLPNTMFINTYGPTEASVYCSYFVVDRQFSDDELLPIGKA</sequence>
<dbReference type="Pfam" id="PF00501">
    <property type="entry name" value="AMP-binding"/>
    <property type="match status" value="1"/>
</dbReference>
<protein>
    <submittedName>
        <fullName evidence="4">Amino acid adenylation domain-containing protein</fullName>
    </submittedName>
</protein>
<evidence type="ECO:0000313" key="4">
    <source>
        <dbReference type="EMBL" id="ECW8955391.1"/>
    </source>
</evidence>
<organism evidence="4 5">
    <name type="scientific">Campylobacter lari</name>
    <dbReference type="NCBI Taxonomy" id="201"/>
    <lineage>
        <taxon>Bacteria</taxon>
        <taxon>Pseudomonadati</taxon>
        <taxon>Campylobacterota</taxon>
        <taxon>Epsilonproteobacteria</taxon>
        <taxon>Campylobacterales</taxon>
        <taxon>Campylobacteraceae</taxon>
        <taxon>Campylobacter</taxon>
    </lineage>
</organism>
<dbReference type="PANTHER" id="PTHR44845">
    <property type="entry name" value="CARRIER DOMAIN-CONTAINING PROTEIN"/>
    <property type="match status" value="1"/>
</dbReference>
<dbReference type="EMBL" id="AAKYAN010000037">
    <property type="protein sequence ID" value="ECW8955391.1"/>
    <property type="molecule type" value="Genomic_DNA"/>
</dbReference>
<dbReference type="SUPFAM" id="SSF56801">
    <property type="entry name" value="Acetyl-CoA synthetase-like"/>
    <property type="match status" value="1"/>
</dbReference>
<evidence type="ECO:0000256" key="2">
    <source>
        <dbReference type="ARBA" id="ARBA00022553"/>
    </source>
</evidence>
<dbReference type="PROSITE" id="PS00455">
    <property type="entry name" value="AMP_BINDING"/>
    <property type="match status" value="1"/>
</dbReference>
<comment type="caution">
    <text evidence="4">The sequence shown here is derived from an EMBL/GenBank/DDBJ whole genome shotgun (WGS) entry which is preliminary data.</text>
</comment>
<gene>
    <name evidence="4" type="ORF">F5R70_08190</name>
</gene>
<dbReference type="InterPro" id="IPR042099">
    <property type="entry name" value="ANL_N_sf"/>
</dbReference>
<dbReference type="PANTHER" id="PTHR44845:SF6">
    <property type="entry name" value="BETA-ALANINE-ACTIVATING ENZYME"/>
    <property type="match status" value="1"/>
</dbReference>
<dbReference type="Gene3D" id="3.40.50.12780">
    <property type="entry name" value="N-terminal domain of ligase-like"/>
    <property type="match status" value="1"/>
</dbReference>
<accession>A0A698GDF2</accession>
<proteinExistence type="predicted"/>
<feature type="domain" description="AMP-dependent synthetase/ligase" evidence="3">
    <location>
        <begin position="10"/>
        <end position="321"/>
    </location>
</feature>
<evidence type="ECO:0000259" key="3">
    <source>
        <dbReference type="Pfam" id="PF00501"/>
    </source>
</evidence>
<dbReference type="AlphaFoldDB" id="A0A698GDF2"/>
<name>A0A698GDF2_CAMLA</name>
<feature type="non-terminal residue" evidence="4">
    <location>
        <position position="323"/>
    </location>
</feature>
<dbReference type="Proteomes" id="UP000440714">
    <property type="component" value="Unassembled WGS sequence"/>
</dbReference>
<reference evidence="4 5" key="1">
    <citation type="submission" date="2019-09" db="EMBL/GenBank/DDBJ databases">
        <authorList>
            <consortium name="PulseNet: The National Subtyping Network for Foodborne Disease Surveillance"/>
            <person name="Tarr C.L."/>
            <person name="Trees E."/>
            <person name="Katz L.S."/>
            <person name="Carleton-Romer H.A."/>
            <person name="Stroika S."/>
            <person name="Kucerova Z."/>
            <person name="Roache K.F."/>
            <person name="Sabol A.L."/>
            <person name="Besser J."/>
            <person name="Gerner-Smidt P."/>
        </authorList>
    </citation>
    <scope>NUCLEOTIDE SEQUENCE [LARGE SCALE GENOMIC DNA]</scope>
    <source>
        <strain evidence="4 5">PNUSAC011760</strain>
    </source>
</reference>
<dbReference type="InterPro" id="IPR020845">
    <property type="entry name" value="AMP-binding_CS"/>
</dbReference>
<evidence type="ECO:0000313" key="5">
    <source>
        <dbReference type="Proteomes" id="UP000440714"/>
    </source>
</evidence>
<keyword evidence="2" id="KW-0597">Phosphoprotein</keyword>
<dbReference type="InterPro" id="IPR000873">
    <property type="entry name" value="AMP-dep_synth/lig_dom"/>
</dbReference>
<evidence type="ECO:0000256" key="1">
    <source>
        <dbReference type="ARBA" id="ARBA00022450"/>
    </source>
</evidence>